<evidence type="ECO:0000256" key="1">
    <source>
        <dbReference type="ARBA" id="ARBA00004116"/>
    </source>
</evidence>
<dbReference type="InterPro" id="IPR000270">
    <property type="entry name" value="PB1_dom"/>
</dbReference>
<dbReference type="GO" id="GO:0031410">
    <property type="term" value="C:cytoplasmic vesicle"/>
    <property type="evidence" value="ECO:0007669"/>
    <property type="project" value="UniProtKB-KW"/>
</dbReference>
<evidence type="ECO:0000256" key="9">
    <source>
        <dbReference type="ARBA" id="ARBA00023006"/>
    </source>
</evidence>
<feature type="domain" description="PB1" evidence="15">
    <location>
        <begin position="4"/>
        <end position="88"/>
    </location>
</feature>
<dbReference type="PROSITE" id="PS50030">
    <property type="entry name" value="UBA"/>
    <property type="match status" value="1"/>
</dbReference>
<dbReference type="InterPro" id="IPR032350">
    <property type="entry name" value="Nbr1_FW"/>
</dbReference>
<dbReference type="InterPro" id="IPR000433">
    <property type="entry name" value="Znf_ZZ"/>
</dbReference>
<evidence type="ECO:0000256" key="11">
    <source>
        <dbReference type="PROSITE-ProRule" id="PRU00228"/>
    </source>
</evidence>
<evidence type="ECO:0000256" key="7">
    <source>
        <dbReference type="ARBA" id="ARBA00022833"/>
    </source>
</evidence>
<name>A0AAV0DS27_9ASTE</name>
<dbReference type="EMBL" id="CAMAPF010000145">
    <property type="protein sequence ID" value="CAH9107809.1"/>
    <property type="molecule type" value="Genomic_DNA"/>
</dbReference>
<evidence type="ECO:0008006" key="18">
    <source>
        <dbReference type="Google" id="ProtNLM"/>
    </source>
</evidence>
<evidence type="ECO:0000256" key="12">
    <source>
        <dbReference type="SAM" id="MobiDB-lite"/>
    </source>
</evidence>
<dbReference type="GO" id="GO:0015031">
    <property type="term" value="P:protein transport"/>
    <property type="evidence" value="ECO:0007669"/>
    <property type="project" value="UniProtKB-KW"/>
</dbReference>
<evidence type="ECO:0000256" key="3">
    <source>
        <dbReference type="ARBA" id="ARBA00022448"/>
    </source>
</evidence>
<keyword evidence="3" id="KW-0813">Transport</keyword>
<dbReference type="GO" id="GO:0008270">
    <property type="term" value="F:zinc ion binding"/>
    <property type="evidence" value="ECO:0007669"/>
    <property type="project" value="UniProtKB-KW"/>
</dbReference>
<dbReference type="SMART" id="SM00291">
    <property type="entry name" value="ZnF_ZZ"/>
    <property type="match status" value="1"/>
</dbReference>
<dbReference type="SUPFAM" id="SSF54277">
    <property type="entry name" value="CAD &amp; PB1 domains"/>
    <property type="match status" value="1"/>
</dbReference>
<keyword evidence="8" id="KW-0653">Protein transport</keyword>
<dbReference type="InterPro" id="IPR013783">
    <property type="entry name" value="Ig-like_fold"/>
</dbReference>
<accession>A0AAV0DS27</accession>
<organism evidence="16 17">
    <name type="scientific">Cuscuta epithymum</name>
    <dbReference type="NCBI Taxonomy" id="186058"/>
    <lineage>
        <taxon>Eukaryota</taxon>
        <taxon>Viridiplantae</taxon>
        <taxon>Streptophyta</taxon>
        <taxon>Embryophyta</taxon>
        <taxon>Tracheophyta</taxon>
        <taxon>Spermatophyta</taxon>
        <taxon>Magnoliopsida</taxon>
        <taxon>eudicotyledons</taxon>
        <taxon>Gunneridae</taxon>
        <taxon>Pentapetalae</taxon>
        <taxon>asterids</taxon>
        <taxon>lamiids</taxon>
        <taxon>Solanales</taxon>
        <taxon>Convolvulaceae</taxon>
        <taxon>Cuscuteae</taxon>
        <taxon>Cuscuta</taxon>
        <taxon>Cuscuta subgen. Cuscuta</taxon>
    </lineage>
</organism>
<feature type="domain" description="ZZ-type" evidence="14">
    <location>
        <begin position="381"/>
        <end position="432"/>
    </location>
</feature>
<feature type="region of interest" description="Disordered" evidence="12">
    <location>
        <begin position="163"/>
        <end position="227"/>
    </location>
</feature>
<dbReference type="Proteomes" id="UP001152523">
    <property type="component" value="Unassembled WGS sequence"/>
</dbReference>
<keyword evidence="9" id="KW-0072">Autophagy</keyword>
<dbReference type="SMART" id="SM00666">
    <property type="entry name" value="PB1"/>
    <property type="match status" value="1"/>
</dbReference>
<dbReference type="CDD" id="cd14947">
    <property type="entry name" value="NBR1_like"/>
    <property type="match status" value="1"/>
</dbReference>
<evidence type="ECO:0000256" key="10">
    <source>
        <dbReference type="ARBA" id="ARBA00023329"/>
    </source>
</evidence>
<keyword evidence="5" id="KW-0479">Metal-binding</keyword>
<gene>
    <name evidence="16" type="ORF">CEPIT_LOCUS18130</name>
</gene>
<evidence type="ECO:0000259" key="14">
    <source>
        <dbReference type="PROSITE" id="PS50135"/>
    </source>
</evidence>
<dbReference type="SUPFAM" id="SSF57850">
    <property type="entry name" value="RING/U-box"/>
    <property type="match status" value="1"/>
</dbReference>
<protein>
    <recommendedName>
        <fullName evidence="18">Protein NBR1 homolog</fullName>
    </recommendedName>
</protein>
<keyword evidence="17" id="KW-1185">Reference proteome</keyword>
<feature type="compositionally biased region" description="Polar residues" evidence="12">
    <location>
        <begin position="171"/>
        <end position="187"/>
    </location>
</feature>
<evidence type="ECO:0000313" key="17">
    <source>
        <dbReference type="Proteomes" id="UP001152523"/>
    </source>
</evidence>
<dbReference type="PANTHER" id="PTHR20930">
    <property type="entry name" value="OVARIAN CARCINOMA ANTIGEN CA125-RELATED"/>
    <property type="match status" value="1"/>
</dbReference>
<dbReference type="GO" id="GO:0006914">
    <property type="term" value="P:autophagy"/>
    <property type="evidence" value="ECO:0007669"/>
    <property type="project" value="UniProtKB-KW"/>
</dbReference>
<dbReference type="SUPFAM" id="SSF46934">
    <property type="entry name" value="UBA-like"/>
    <property type="match status" value="1"/>
</dbReference>
<feature type="domain" description="UBA" evidence="13">
    <location>
        <begin position="702"/>
        <end position="747"/>
    </location>
</feature>
<dbReference type="Gene3D" id="2.60.40.10">
    <property type="entry name" value="Immunoglobulins"/>
    <property type="match status" value="1"/>
</dbReference>
<evidence type="ECO:0000259" key="13">
    <source>
        <dbReference type="PROSITE" id="PS50030"/>
    </source>
</evidence>
<dbReference type="InterPro" id="IPR015940">
    <property type="entry name" value="UBA"/>
</dbReference>
<keyword evidence="6 11" id="KW-0863">Zinc-finger</keyword>
<reference evidence="16" key="1">
    <citation type="submission" date="2022-07" db="EMBL/GenBank/DDBJ databases">
        <authorList>
            <person name="Macas J."/>
            <person name="Novak P."/>
            <person name="Neumann P."/>
        </authorList>
    </citation>
    <scope>NUCLEOTIDE SEQUENCE</scope>
</reference>
<dbReference type="InterPro" id="IPR043145">
    <property type="entry name" value="Znf_ZZ_sf"/>
</dbReference>
<keyword evidence="10" id="KW-0968">Cytoplasmic vesicle</keyword>
<keyword evidence="4" id="KW-0926">Vacuole</keyword>
<dbReference type="Gene3D" id="1.10.8.10">
    <property type="entry name" value="DNA helicase RuvA subunit, C-terminal domain"/>
    <property type="match status" value="2"/>
</dbReference>
<dbReference type="Pfam" id="PF24932">
    <property type="entry name" value="UBA_NBR1_C"/>
    <property type="match status" value="2"/>
</dbReference>
<dbReference type="PROSITE" id="PS51745">
    <property type="entry name" value="PB1"/>
    <property type="match status" value="1"/>
</dbReference>
<dbReference type="InterPro" id="IPR056893">
    <property type="entry name" value="UBA_Nbr1_C"/>
</dbReference>
<dbReference type="Gene3D" id="3.30.60.90">
    <property type="match status" value="1"/>
</dbReference>
<evidence type="ECO:0000256" key="2">
    <source>
        <dbReference type="ARBA" id="ARBA00004419"/>
    </source>
</evidence>
<dbReference type="Pfam" id="PF16158">
    <property type="entry name" value="N_BRCA1_IG"/>
    <property type="match status" value="1"/>
</dbReference>
<dbReference type="PROSITE" id="PS50135">
    <property type="entry name" value="ZF_ZZ_2"/>
    <property type="match status" value="1"/>
</dbReference>
<comment type="caution">
    <text evidence="16">The sequence shown here is derived from an EMBL/GenBank/DDBJ whole genome shotgun (WGS) entry which is preliminary data.</text>
</comment>
<evidence type="ECO:0000259" key="15">
    <source>
        <dbReference type="PROSITE" id="PS51745"/>
    </source>
</evidence>
<keyword evidence="7" id="KW-0862">Zinc</keyword>
<comment type="subcellular location">
    <subcellularLocation>
        <location evidence="2">Cytoplasmic vesicle</location>
        <location evidence="2">Autophagosome</location>
    </subcellularLocation>
    <subcellularLocation>
        <location evidence="1">Vacuole</location>
    </subcellularLocation>
</comment>
<evidence type="ECO:0000256" key="6">
    <source>
        <dbReference type="ARBA" id="ARBA00022771"/>
    </source>
</evidence>
<evidence type="ECO:0000256" key="5">
    <source>
        <dbReference type="ARBA" id="ARBA00022723"/>
    </source>
</evidence>
<sequence length="794" mass="86518">MESSIVIKVKRGDTLRRFNAPVVNEMLGLNINELKEKILHLFQIPSDTEITLTYTDEDDEEVTLADDDDLTDIVKQRLDPLRISVKLIAERNGMPPQSPPSTQSSFQEKHFKRGPGLLHEAPIKLFADMVSSASSSAPPVLTELAEAFSRIGSSYLNQLLETQSKKETDSQRQATGNASGVTENNPSVDRVPSGMVLHTRPDQTTSAVNEVLEPSEPSVTTESESEALITKKRMSVNLNEPLIGSAARDPEPTMFEASIRSRVDSNKFCDSSLVGKALGISSSSVPSVVGNHVVNTRGSTGFGPINPSASFGYSSGGPSRKWHHSTILDSNPPRLGPAIMNACPFSGVQTVDNPVSPPPVPFYTHPKVSHGHSVGIGKILHKGVCCDGCGVHPITGPRFKSKVKENYDLCSICFCDKGSSEADYIRIDRPVNIQNPCAMGGLRDQHARMRPPYMYRGIGPKPNHPKLSSRFVQDVNIPDGTIIPPSTRFTKIWRMRNNGNICWPKGSKVVWIDGDILSDVMSVDLEIAAAGVSVEQELDVAIDLIAPNVPGRYVSNWMMASPFGQTFGQLIWVQIEVVATTNEATRNPAPESLRGLNLNLPPSSSSVVNAEMVELNTESVVGDNSHPKPILSYKSVELVEPSLEGTSSMKGQEANFFPINDNLIIGVNSKPQPATTPATASSVSYPVVDLSDVAPAVVPLINVDKENSEVETALLKELYDMGFKQTDLNKEVLRMNDYDLEQSIDDLCGVSEWDPVLEELEEMGFCDKGVNKKLLKKNGGSIKRVVMDLIAREE</sequence>
<dbReference type="InterPro" id="IPR009060">
    <property type="entry name" value="UBA-like_sf"/>
</dbReference>
<dbReference type="Pfam" id="PF00569">
    <property type="entry name" value="ZZ"/>
    <property type="match status" value="1"/>
</dbReference>
<dbReference type="FunFam" id="1.10.8.10:FF:000085">
    <property type="entry name" value="protein NBR1 homolog"/>
    <property type="match status" value="1"/>
</dbReference>
<dbReference type="Gene3D" id="3.10.20.90">
    <property type="entry name" value="Phosphatidylinositol 3-kinase Catalytic Subunit, Chain A, domain 1"/>
    <property type="match status" value="1"/>
</dbReference>
<dbReference type="Pfam" id="PF00564">
    <property type="entry name" value="PB1"/>
    <property type="match status" value="1"/>
</dbReference>
<dbReference type="InterPro" id="IPR053793">
    <property type="entry name" value="PB1-like"/>
</dbReference>
<dbReference type="CDD" id="cd14319">
    <property type="entry name" value="UBA_NBR1"/>
    <property type="match status" value="2"/>
</dbReference>
<evidence type="ECO:0000313" key="16">
    <source>
        <dbReference type="EMBL" id="CAH9107809.1"/>
    </source>
</evidence>
<evidence type="ECO:0000256" key="8">
    <source>
        <dbReference type="ARBA" id="ARBA00022927"/>
    </source>
</evidence>
<dbReference type="AlphaFoldDB" id="A0AAV0DS27"/>
<proteinExistence type="predicted"/>
<dbReference type="GO" id="GO:0005776">
    <property type="term" value="C:autophagosome"/>
    <property type="evidence" value="ECO:0007669"/>
    <property type="project" value="UniProtKB-SubCell"/>
</dbReference>
<evidence type="ECO:0000256" key="4">
    <source>
        <dbReference type="ARBA" id="ARBA00022554"/>
    </source>
</evidence>
<dbReference type="PANTHER" id="PTHR20930:SF0">
    <property type="entry name" value="PROTEIN ILRUN"/>
    <property type="match status" value="1"/>
</dbReference>